<dbReference type="RefSeq" id="WP_229795340.1">
    <property type="nucleotide sequence ID" value="NZ_BMPW01000019.1"/>
</dbReference>
<feature type="domain" description="CN hydrolase" evidence="2">
    <location>
        <begin position="26"/>
        <end position="267"/>
    </location>
</feature>
<evidence type="ECO:0000259" key="2">
    <source>
        <dbReference type="PROSITE" id="PS50263"/>
    </source>
</evidence>
<dbReference type="PANTHER" id="PTHR23088">
    <property type="entry name" value="NITRILASE-RELATED"/>
    <property type="match status" value="1"/>
</dbReference>
<dbReference type="Pfam" id="PF00795">
    <property type="entry name" value="CN_hydrolase"/>
    <property type="match status" value="1"/>
</dbReference>
<dbReference type="InterPro" id="IPR036526">
    <property type="entry name" value="C-N_Hydrolase_sf"/>
</dbReference>
<proteinExistence type="inferred from homology"/>
<comment type="similarity">
    <text evidence="1">Belongs to the carbon-nitrogen hydrolase superfamily. NIT1/NIT2 family.</text>
</comment>
<gene>
    <name evidence="3" type="ORF">FHR83_005507</name>
</gene>
<dbReference type="Gene3D" id="3.60.110.10">
    <property type="entry name" value="Carbon-nitrogen hydrolase"/>
    <property type="match status" value="1"/>
</dbReference>
<keyword evidence="3" id="KW-0378">Hydrolase</keyword>
<comment type="caution">
    <text evidence="3">The sequence shown here is derived from an EMBL/GenBank/DDBJ whole genome shotgun (WGS) entry which is preliminary data.</text>
</comment>
<dbReference type="SUPFAM" id="SSF56317">
    <property type="entry name" value="Carbon-nitrogen hydrolase"/>
    <property type="match status" value="1"/>
</dbReference>
<dbReference type="GO" id="GO:0016787">
    <property type="term" value="F:hydrolase activity"/>
    <property type="evidence" value="ECO:0007669"/>
    <property type="project" value="UniProtKB-KW"/>
</dbReference>
<evidence type="ECO:0000313" key="3">
    <source>
        <dbReference type="EMBL" id="MBB3097823.1"/>
    </source>
</evidence>
<dbReference type="EMBL" id="JACHXF010000012">
    <property type="protein sequence ID" value="MBB3097823.1"/>
    <property type="molecule type" value="Genomic_DNA"/>
</dbReference>
<evidence type="ECO:0000256" key="1">
    <source>
        <dbReference type="ARBA" id="ARBA00010613"/>
    </source>
</evidence>
<dbReference type="InterPro" id="IPR003010">
    <property type="entry name" value="C-N_Hydrolase"/>
</dbReference>
<dbReference type="AlphaFoldDB" id="A0A7W5FGP0"/>
<keyword evidence="4" id="KW-1185">Reference proteome</keyword>
<name>A0A7W5FGP0_9ACTN</name>
<dbReference type="PANTHER" id="PTHR23088:SF27">
    <property type="entry name" value="DEAMINATED GLUTATHIONE AMIDASE"/>
    <property type="match status" value="1"/>
</dbReference>
<sequence>MPSPTPSNGPNAGRMAELGDKLAGVVRVGACQTPEILADPDTALGCIEQFAAQGADRGADLLLFPECFLQGYLTDDEHVSRYALELDSSGFAAVLRRLAPVEPTLVFGVSEADSGHFFNTAVVVDRGRLVGRYRKTRLMPGETVFTAGEDYPTFVVRGLLRYGINICSDTQFPEPAARVASQGATLLLVAAQNMMRRPTATRFKDLHHSMRAERARETGMWLVSADVTGTREDRIAYGPTSVLSPRGDVMAQVPLQTTGIVVADIPVMPR</sequence>
<dbReference type="PROSITE" id="PS50263">
    <property type="entry name" value="CN_HYDROLASE"/>
    <property type="match status" value="1"/>
</dbReference>
<evidence type="ECO:0000313" key="4">
    <source>
        <dbReference type="Proteomes" id="UP000590749"/>
    </source>
</evidence>
<accession>A0A7W5FGP0</accession>
<protein>
    <submittedName>
        <fullName evidence="3">Putative amidohydrolase</fullName>
    </submittedName>
</protein>
<reference evidence="3 4" key="1">
    <citation type="submission" date="2020-08" db="EMBL/GenBank/DDBJ databases">
        <title>Genomic Encyclopedia of Type Strains, Phase III (KMG-III): the genomes of soil and plant-associated and newly described type strains.</title>
        <authorList>
            <person name="Whitman W."/>
        </authorList>
    </citation>
    <scope>NUCLEOTIDE SEQUENCE [LARGE SCALE GENOMIC DNA]</scope>
    <source>
        <strain evidence="3 4">CECT 3287</strain>
    </source>
</reference>
<organism evidence="3 4">
    <name type="scientific">Actinoplanes campanulatus</name>
    <dbReference type="NCBI Taxonomy" id="113559"/>
    <lineage>
        <taxon>Bacteria</taxon>
        <taxon>Bacillati</taxon>
        <taxon>Actinomycetota</taxon>
        <taxon>Actinomycetes</taxon>
        <taxon>Micromonosporales</taxon>
        <taxon>Micromonosporaceae</taxon>
        <taxon>Actinoplanes</taxon>
    </lineage>
</organism>
<dbReference type="CDD" id="cd07197">
    <property type="entry name" value="nitrilase"/>
    <property type="match status" value="1"/>
</dbReference>
<dbReference type="Proteomes" id="UP000590749">
    <property type="component" value="Unassembled WGS sequence"/>
</dbReference>